<keyword evidence="1" id="KW-0233">DNA recombination</keyword>
<organism evidence="3 4">
    <name type="scientific">Hypsizygus marmoreus</name>
    <name type="common">White beech mushroom</name>
    <name type="synonym">Agaricus marmoreus</name>
    <dbReference type="NCBI Taxonomy" id="39966"/>
    <lineage>
        <taxon>Eukaryota</taxon>
        <taxon>Fungi</taxon>
        <taxon>Dikarya</taxon>
        <taxon>Basidiomycota</taxon>
        <taxon>Agaricomycotina</taxon>
        <taxon>Agaricomycetes</taxon>
        <taxon>Agaricomycetidae</taxon>
        <taxon>Agaricales</taxon>
        <taxon>Tricholomatineae</taxon>
        <taxon>Lyophyllaceae</taxon>
        <taxon>Hypsizygus</taxon>
    </lineage>
</organism>
<dbReference type="InterPro" id="IPR011010">
    <property type="entry name" value="DNA_brk_join_enz"/>
</dbReference>
<dbReference type="STRING" id="39966.A0A369J8K1"/>
<gene>
    <name evidence="3" type="ORF">Hypma_000596</name>
</gene>
<proteinExistence type="predicted"/>
<name>A0A369J8K1_HYPMA</name>
<dbReference type="Proteomes" id="UP000076154">
    <property type="component" value="Unassembled WGS sequence"/>
</dbReference>
<feature type="region of interest" description="Disordered" evidence="2">
    <location>
        <begin position="369"/>
        <end position="390"/>
    </location>
</feature>
<dbReference type="EMBL" id="LUEZ02000106">
    <property type="protein sequence ID" value="RDB18351.1"/>
    <property type="molecule type" value="Genomic_DNA"/>
</dbReference>
<dbReference type="InterPro" id="IPR013762">
    <property type="entry name" value="Integrase-like_cat_sf"/>
</dbReference>
<protein>
    <recommendedName>
        <fullName evidence="5">Tyr recombinase domain-containing protein</fullName>
    </recommendedName>
</protein>
<keyword evidence="4" id="KW-1185">Reference proteome</keyword>
<accession>A0A369J8K1</accession>
<sequence>MSSGNTYEIYEQDIPEIDMYSHLPRWLSFYELALGRKLRPEDKVFPFMAVNGIIDPSREMSYELFSKLLHKFTDAAGLEGWYTTHSFRRGGAQYRFIFAPLGFRWSLNRVRWWGGWAEGESVDTLMKYLMDSLQSYENGHGDALQPVPKGAEASFMGEHLEMQAATGGEVREMKRSVDRRIDEIDQKLDEKMDELVVKITAKFEETHLPSMSLSSSASGVRRAKPTVRAARVVSAPYVNRSPSVSSDEYSSGSSDDGSSLSESKPKPLPIPGVKIPHLGPGANAWKRALKQWEQGDPASGLLPLKDWPTAYYTNSMRTVTGTKRRDRELVAIAYNQVGRDEDAFLAAYPEANKSLRSLIRAIRRDRKIAKPRASRNGTPEEREARRVAGG</sequence>
<dbReference type="OrthoDB" id="2976553at2759"/>
<reference evidence="3" key="1">
    <citation type="submission" date="2018-04" db="EMBL/GenBank/DDBJ databases">
        <title>Whole genome sequencing of Hypsizygus marmoreus.</title>
        <authorList>
            <person name="Choi I.-G."/>
            <person name="Min B."/>
            <person name="Kim J.-G."/>
            <person name="Kim S."/>
            <person name="Oh Y.-L."/>
            <person name="Kong W.-S."/>
            <person name="Park H."/>
            <person name="Jeong J."/>
            <person name="Song E.-S."/>
        </authorList>
    </citation>
    <scope>NUCLEOTIDE SEQUENCE [LARGE SCALE GENOMIC DNA]</scope>
    <source>
        <strain evidence="3">51987-8</strain>
    </source>
</reference>
<dbReference type="GO" id="GO:0006310">
    <property type="term" value="P:DNA recombination"/>
    <property type="evidence" value="ECO:0007669"/>
    <property type="project" value="UniProtKB-KW"/>
</dbReference>
<feature type="compositionally biased region" description="Low complexity" evidence="2">
    <location>
        <begin position="241"/>
        <end position="262"/>
    </location>
</feature>
<dbReference type="SUPFAM" id="SSF56349">
    <property type="entry name" value="DNA breaking-rejoining enzymes"/>
    <property type="match status" value="1"/>
</dbReference>
<dbReference type="Gene3D" id="1.10.443.10">
    <property type="entry name" value="Intergrase catalytic core"/>
    <property type="match status" value="1"/>
</dbReference>
<dbReference type="AlphaFoldDB" id="A0A369J8K1"/>
<dbReference type="GO" id="GO:0003677">
    <property type="term" value="F:DNA binding"/>
    <property type="evidence" value="ECO:0007669"/>
    <property type="project" value="InterPro"/>
</dbReference>
<feature type="compositionally biased region" description="Basic and acidic residues" evidence="2">
    <location>
        <begin position="378"/>
        <end position="390"/>
    </location>
</feature>
<evidence type="ECO:0000313" key="3">
    <source>
        <dbReference type="EMBL" id="RDB18351.1"/>
    </source>
</evidence>
<evidence type="ECO:0000256" key="2">
    <source>
        <dbReference type="SAM" id="MobiDB-lite"/>
    </source>
</evidence>
<feature type="region of interest" description="Disordered" evidence="2">
    <location>
        <begin position="240"/>
        <end position="277"/>
    </location>
</feature>
<comment type="caution">
    <text evidence="3">The sequence shown here is derived from an EMBL/GenBank/DDBJ whole genome shotgun (WGS) entry which is preliminary data.</text>
</comment>
<dbReference type="InParanoid" id="A0A369J8K1"/>
<evidence type="ECO:0000256" key="1">
    <source>
        <dbReference type="ARBA" id="ARBA00023172"/>
    </source>
</evidence>
<evidence type="ECO:0008006" key="5">
    <source>
        <dbReference type="Google" id="ProtNLM"/>
    </source>
</evidence>
<dbReference type="GO" id="GO:0015074">
    <property type="term" value="P:DNA integration"/>
    <property type="evidence" value="ECO:0007669"/>
    <property type="project" value="InterPro"/>
</dbReference>
<evidence type="ECO:0000313" key="4">
    <source>
        <dbReference type="Proteomes" id="UP000076154"/>
    </source>
</evidence>